<sequence>MRQCCILHQFIWLVSSLCVAWVLHFPPALFGTLAILDIQVMQNGICEFQASSVSRNLSLYLLSGLLLKEVVISICESILSGSSALSKASSVTALSCEGINTLPSRLSEAPL</sequence>
<name>A0AAE1CPN3_9GAST</name>
<feature type="chain" id="PRO_5042285586" evidence="1">
    <location>
        <begin position="17"/>
        <end position="111"/>
    </location>
</feature>
<evidence type="ECO:0000313" key="2">
    <source>
        <dbReference type="EMBL" id="KAK3724710.1"/>
    </source>
</evidence>
<proteinExistence type="predicted"/>
<dbReference type="Proteomes" id="UP001283361">
    <property type="component" value="Unassembled WGS sequence"/>
</dbReference>
<keyword evidence="3" id="KW-1185">Reference proteome</keyword>
<reference evidence="2" key="1">
    <citation type="journal article" date="2023" name="G3 (Bethesda)">
        <title>A reference genome for the long-term kleptoplast-retaining sea slug Elysia crispata morphotype clarki.</title>
        <authorList>
            <person name="Eastman K.E."/>
            <person name="Pendleton A.L."/>
            <person name="Shaikh M.A."/>
            <person name="Suttiyut T."/>
            <person name="Ogas R."/>
            <person name="Tomko P."/>
            <person name="Gavelis G."/>
            <person name="Widhalm J.R."/>
            <person name="Wisecaver J.H."/>
        </authorList>
    </citation>
    <scope>NUCLEOTIDE SEQUENCE</scope>
    <source>
        <strain evidence="2">ECLA1</strain>
    </source>
</reference>
<keyword evidence="1" id="KW-0732">Signal</keyword>
<evidence type="ECO:0000256" key="1">
    <source>
        <dbReference type="SAM" id="SignalP"/>
    </source>
</evidence>
<gene>
    <name evidence="2" type="ORF">RRG08_041190</name>
</gene>
<comment type="caution">
    <text evidence="2">The sequence shown here is derived from an EMBL/GenBank/DDBJ whole genome shotgun (WGS) entry which is preliminary data.</text>
</comment>
<protein>
    <submittedName>
        <fullName evidence="2">Uncharacterized protein</fullName>
    </submittedName>
</protein>
<dbReference type="EMBL" id="JAWDGP010007341">
    <property type="protein sequence ID" value="KAK3724710.1"/>
    <property type="molecule type" value="Genomic_DNA"/>
</dbReference>
<evidence type="ECO:0000313" key="3">
    <source>
        <dbReference type="Proteomes" id="UP001283361"/>
    </source>
</evidence>
<dbReference type="AlphaFoldDB" id="A0AAE1CPN3"/>
<feature type="signal peptide" evidence="1">
    <location>
        <begin position="1"/>
        <end position="16"/>
    </location>
</feature>
<accession>A0AAE1CPN3</accession>
<organism evidence="2 3">
    <name type="scientific">Elysia crispata</name>
    <name type="common">lettuce slug</name>
    <dbReference type="NCBI Taxonomy" id="231223"/>
    <lineage>
        <taxon>Eukaryota</taxon>
        <taxon>Metazoa</taxon>
        <taxon>Spiralia</taxon>
        <taxon>Lophotrochozoa</taxon>
        <taxon>Mollusca</taxon>
        <taxon>Gastropoda</taxon>
        <taxon>Heterobranchia</taxon>
        <taxon>Euthyneura</taxon>
        <taxon>Panpulmonata</taxon>
        <taxon>Sacoglossa</taxon>
        <taxon>Placobranchoidea</taxon>
        <taxon>Plakobranchidae</taxon>
        <taxon>Elysia</taxon>
    </lineage>
</organism>